<dbReference type="InterPro" id="IPR001792">
    <property type="entry name" value="Acylphosphatase-like_dom"/>
</dbReference>
<dbReference type="EMBL" id="JBCDNA010000001">
    <property type="protein sequence ID" value="MEL4455066.1"/>
    <property type="molecule type" value="Genomic_DNA"/>
</dbReference>
<dbReference type="EC" id="3.6.1.7" evidence="2 5"/>
<comment type="caution">
    <text evidence="8">The sequence shown here is derived from an EMBL/GenBank/DDBJ whole genome shotgun (WGS) entry which is preliminary data.</text>
</comment>
<dbReference type="Proteomes" id="UP001474120">
    <property type="component" value="Unassembled WGS sequence"/>
</dbReference>
<evidence type="ECO:0000256" key="2">
    <source>
        <dbReference type="ARBA" id="ARBA00012150"/>
    </source>
</evidence>
<dbReference type="PROSITE" id="PS00150">
    <property type="entry name" value="ACYLPHOSPHATASE_1"/>
    <property type="match status" value="1"/>
</dbReference>
<dbReference type="InterPro" id="IPR020456">
    <property type="entry name" value="Acylphosphatase"/>
</dbReference>
<sequence length="90" mass="10423">MVKNYHIQVTGKVQGVWFRKYTMEAAVAKGLVGIVKNELDGSVYIEAEGKEEDLQSFVQWLYKGSPLSNVREVRWEEGSLRHYARFDISR</sequence>
<organism evidence="8 9">
    <name type="scientific">Lutimonas vermicola</name>
    <dbReference type="NCBI Taxonomy" id="414288"/>
    <lineage>
        <taxon>Bacteria</taxon>
        <taxon>Pseudomonadati</taxon>
        <taxon>Bacteroidota</taxon>
        <taxon>Flavobacteriia</taxon>
        <taxon>Flavobacteriales</taxon>
        <taxon>Flavobacteriaceae</taxon>
        <taxon>Lutimonas</taxon>
    </lineage>
</organism>
<keyword evidence="3 5" id="KW-0378">Hydrolase</keyword>
<feature type="active site" evidence="5">
    <location>
        <position position="37"/>
    </location>
</feature>
<evidence type="ECO:0000313" key="8">
    <source>
        <dbReference type="EMBL" id="MEL4455066.1"/>
    </source>
</evidence>
<dbReference type="PROSITE" id="PS51160">
    <property type="entry name" value="ACYLPHOSPHATASE_3"/>
    <property type="match status" value="1"/>
</dbReference>
<accession>A0ABU9L129</accession>
<evidence type="ECO:0000256" key="3">
    <source>
        <dbReference type="ARBA" id="ARBA00022801"/>
    </source>
</evidence>
<keyword evidence="9" id="KW-1185">Reference proteome</keyword>
<dbReference type="RefSeq" id="WP_342158815.1">
    <property type="nucleotide sequence ID" value="NZ_JBCDNA010000001.1"/>
</dbReference>
<proteinExistence type="inferred from homology"/>
<dbReference type="Gene3D" id="3.30.70.100">
    <property type="match status" value="1"/>
</dbReference>
<protein>
    <recommendedName>
        <fullName evidence="2 5">acylphosphatase</fullName>
        <ecNumber evidence="2 5">3.6.1.7</ecNumber>
    </recommendedName>
</protein>
<dbReference type="Pfam" id="PF00708">
    <property type="entry name" value="Acylphosphatase"/>
    <property type="match status" value="1"/>
</dbReference>
<evidence type="ECO:0000256" key="4">
    <source>
        <dbReference type="ARBA" id="ARBA00047645"/>
    </source>
</evidence>
<evidence type="ECO:0000259" key="7">
    <source>
        <dbReference type="PROSITE" id="PS51160"/>
    </source>
</evidence>
<evidence type="ECO:0000313" key="9">
    <source>
        <dbReference type="Proteomes" id="UP001474120"/>
    </source>
</evidence>
<name>A0ABU9L129_9FLAO</name>
<dbReference type="PANTHER" id="PTHR10029">
    <property type="entry name" value="ACYLPHOSPHATASE"/>
    <property type="match status" value="1"/>
</dbReference>
<feature type="domain" description="Acylphosphatase-like" evidence="7">
    <location>
        <begin position="4"/>
        <end position="90"/>
    </location>
</feature>
<dbReference type="SUPFAM" id="SSF54975">
    <property type="entry name" value="Acylphosphatase/BLUF domain-like"/>
    <property type="match status" value="1"/>
</dbReference>
<dbReference type="PANTHER" id="PTHR10029:SF3">
    <property type="entry name" value="ACYLPHOSPHATASE-RELATED"/>
    <property type="match status" value="1"/>
</dbReference>
<dbReference type="InterPro" id="IPR036046">
    <property type="entry name" value="Acylphosphatase-like_dom_sf"/>
</dbReference>
<evidence type="ECO:0000256" key="1">
    <source>
        <dbReference type="ARBA" id="ARBA00005614"/>
    </source>
</evidence>
<dbReference type="InterPro" id="IPR017968">
    <property type="entry name" value="Acylphosphatase_CS"/>
</dbReference>
<evidence type="ECO:0000256" key="5">
    <source>
        <dbReference type="PROSITE-ProRule" id="PRU00520"/>
    </source>
</evidence>
<gene>
    <name evidence="8" type="ORF">AABB81_04115</name>
</gene>
<comment type="catalytic activity">
    <reaction evidence="4 5">
        <text>an acyl phosphate + H2O = a carboxylate + phosphate + H(+)</text>
        <dbReference type="Rhea" id="RHEA:14965"/>
        <dbReference type="ChEBI" id="CHEBI:15377"/>
        <dbReference type="ChEBI" id="CHEBI:15378"/>
        <dbReference type="ChEBI" id="CHEBI:29067"/>
        <dbReference type="ChEBI" id="CHEBI:43474"/>
        <dbReference type="ChEBI" id="CHEBI:59918"/>
        <dbReference type="EC" id="3.6.1.7"/>
    </reaction>
</comment>
<comment type="similarity">
    <text evidence="1 6">Belongs to the acylphosphatase family.</text>
</comment>
<reference evidence="8 9" key="1">
    <citation type="submission" date="2024-04" db="EMBL/GenBank/DDBJ databases">
        <title>whole genome sequencing of Lutimonas vermicola strain IMCC1616.</title>
        <authorList>
            <person name="Bae S.S."/>
        </authorList>
    </citation>
    <scope>NUCLEOTIDE SEQUENCE [LARGE SCALE GENOMIC DNA]</scope>
    <source>
        <strain evidence="8 9">IMCC1616</strain>
    </source>
</reference>
<evidence type="ECO:0000256" key="6">
    <source>
        <dbReference type="RuleBase" id="RU004168"/>
    </source>
</evidence>
<feature type="active site" evidence="5">
    <location>
        <position position="19"/>
    </location>
</feature>